<accession>A0A9W6Z574</accession>
<gene>
    <name evidence="1" type="ORF">Amon01_000849200</name>
</gene>
<proteinExistence type="predicted"/>
<dbReference type="AlphaFoldDB" id="A0A9W6Z574"/>
<reference evidence="1" key="1">
    <citation type="submission" date="2023-04" db="EMBL/GenBank/DDBJ databases">
        <title>Ambrosiozyma monospora NBRC 1965.</title>
        <authorList>
            <person name="Ichikawa N."/>
            <person name="Sato H."/>
            <person name="Tonouchi N."/>
        </authorList>
    </citation>
    <scope>NUCLEOTIDE SEQUENCE</scope>
    <source>
        <strain evidence="1">NBRC 1965</strain>
    </source>
</reference>
<evidence type="ECO:0000313" key="2">
    <source>
        <dbReference type="Proteomes" id="UP001165063"/>
    </source>
</evidence>
<name>A0A9W6Z574_AMBMO</name>
<protein>
    <submittedName>
        <fullName evidence="1">Unnamed protein product</fullName>
    </submittedName>
</protein>
<evidence type="ECO:0000313" key="1">
    <source>
        <dbReference type="EMBL" id="GMG56425.1"/>
    </source>
</evidence>
<sequence length="80" mass="8182">MSNGELTTVTTTSSIHATGIKSGYSLIETSVVSTLANGQVTTIASSTLLPALVSLDGAIANSIKSFNLFGYVLTMLCALI</sequence>
<dbReference type="Proteomes" id="UP001165063">
    <property type="component" value="Unassembled WGS sequence"/>
</dbReference>
<keyword evidence="2" id="KW-1185">Reference proteome</keyword>
<organism evidence="1 2">
    <name type="scientific">Ambrosiozyma monospora</name>
    <name type="common">Yeast</name>
    <name type="synonym">Endomycopsis monosporus</name>
    <dbReference type="NCBI Taxonomy" id="43982"/>
    <lineage>
        <taxon>Eukaryota</taxon>
        <taxon>Fungi</taxon>
        <taxon>Dikarya</taxon>
        <taxon>Ascomycota</taxon>
        <taxon>Saccharomycotina</taxon>
        <taxon>Pichiomycetes</taxon>
        <taxon>Pichiales</taxon>
        <taxon>Pichiaceae</taxon>
        <taxon>Ambrosiozyma</taxon>
    </lineage>
</organism>
<comment type="caution">
    <text evidence="1">The sequence shown here is derived from an EMBL/GenBank/DDBJ whole genome shotgun (WGS) entry which is preliminary data.</text>
</comment>
<dbReference type="EMBL" id="BSXU01007592">
    <property type="protein sequence ID" value="GMG56425.1"/>
    <property type="molecule type" value="Genomic_DNA"/>
</dbReference>